<dbReference type="PANTHER" id="PTHR33843">
    <property type="entry name" value="ASCORBATE-SPECIFIC PTS SYSTEM EIIC COMPONENT"/>
    <property type="match status" value="1"/>
</dbReference>
<evidence type="ECO:0000256" key="7">
    <source>
        <dbReference type="ARBA" id="ARBA00022692"/>
    </source>
</evidence>
<dbReference type="Pfam" id="PF03611">
    <property type="entry name" value="EIIC-GAT"/>
    <property type="match status" value="1"/>
</dbReference>
<keyword evidence="8 14" id="KW-1133">Transmembrane helix</keyword>
<evidence type="ECO:0000256" key="11">
    <source>
        <dbReference type="ARBA" id="ARBA00038218"/>
    </source>
</evidence>
<organism evidence="15 16">
    <name type="scientific">Fictibacillus terranigra</name>
    <dbReference type="NCBI Taxonomy" id="3058424"/>
    <lineage>
        <taxon>Bacteria</taxon>
        <taxon>Bacillati</taxon>
        <taxon>Bacillota</taxon>
        <taxon>Bacilli</taxon>
        <taxon>Bacillales</taxon>
        <taxon>Fictibacillaceae</taxon>
        <taxon>Fictibacillus</taxon>
    </lineage>
</organism>
<dbReference type="InterPro" id="IPR051562">
    <property type="entry name" value="Ascorbate-PTS_EIIC"/>
</dbReference>
<feature type="transmembrane region" description="Helical" evidence="14">
    <location>
        <begin position="147"/>
        <end position="167"/>
    </location>
</feature>
<evidence type="ECO:0000313" key="15">
    <source>
        <dbReference type="EMBL" id="MDN4075066.1"/>
    </source>
</evidence>
<dbReference type="RefSeq" id="WP_290401181.1">
    <property type="nucleotide sequence ID" value="NZ_JAUHLN010000004.1"/>
</dbReference>
<keyword evidence="6" id="KW-0598">Phosphotransferase system</keyword>
<feature type="transmembrane region" description="Helical" evidence="14">
    <location>
        <begin position="422"/>
        <end position="443"/>
    </location>
</feature>
<feature type="transmembrane region" description="Helical" evidence="14">
    <location>
        <begin position="94"/>
        <end position="113"/>
    </location>
</feature>
<evidence type="ECO:0000256" key="9">
    <source>
        <dbReference type="ARBA" id="ARBA00023136"/>
    </source>
</evidence>
<dbReference type="NCBIfam" id="NF009553">
    <property type="entry name" value="PRK12997.1-5"/>
    <property type="match status" value="1"/>
</dbReference>
<comment type="caution">
    <text evidence="15">The sequence shown here is derived from an EMBL/GenBank/DDBJ whole genome shotgun (WGS) entry which is preliminary data.</text>
</comment>
<evidence type="ECO:0000256" key="4">
    <source>
        <dbReference type="ARBA" id="ARBA00022475"/>
    </source>
</evidence>
<evidence type="ECO:0000256" key="14">
    <source>
        <dbReference type="SAM" id="Phobius"/>
    </source>
</evidence>
<evidence type="ECO:0000256" key="8">
    <source>
        <dbReference type="ARBA" id="ARBA00022989"/>
    </source>
</evidence>
<dbReference type="InterPro" id="IPR004703">
    <property type="entry name" value="PTS_sugar-sp_permease"/>
</dbReference>
<keyword evidence="5" id="KW-0762">Sugar transport</keyword>
<keyword evidence="3" id="KW-0813">Transport</keyword>
<comment type="similarity">
    <text evidence="11">Belongs to the UlaA family.</text>
</comment>
<evidence type="ECO:0000256" key="12">
    <source>
        <dbReference type="ARBA" id="ARBA00039702"/>
    </source>
</evidence>
<protein>
    <recommendedName>
        <fullName evidence="12">Ascorbate-specific PTS system EIIC component</fullName>
    </recommendedName>
    <alternativeName>
        <fullName evidence="13">Ascorbate-specific permease IIC component UlaA</fullName>
    </alternativeName>
</protein>
<dbReference type="NCBIfam" id="NF006920">
    <property type="entry name" value="PRK09410.1-2"/>
    <property type="match status" value="1"/>
</dbReference>
<feature type="transmembrane region" description="Helical" evidence="14">
    <location>
        <begin position="225"/>
        <end position="246"/>
    </location>
</feature>
<feature type="transmembrane region" description="Helical" evidence="14">
    <location>
        <begin position="42"/>
        <end position="63"/>
    </location>
</feature>
<keyword evidence="7 14" id="KW-0812">Transmembrane</keyword>
<evidence type="ECO:0000256" key="1">
    <source>
        <dbReference type="ARBA" id="ARBA00004651"/>
    </source>
</evidence>
<evidence type="ECO:0000256" key="13">
    <source>
        <dbReference type="ARBA" id="ARBA00042859"/>
    </source>
</evidence>
<feature type="transmembrane region" description="Helical" evidence="14">
    <location>
        <begin position="335"/>
        <end position="361"/>
    </location>
</feature>
<dbReference type="EMBL" id="JAUHLN010000004">
    <property type="protein sequence ID" value="MDN4075066.1"/>
    <property type="molecule type" value="Genomic_DNA"/>
</dbReference>
<feature type="transmembrane region" description="Helical" evidence="14">
    <location>
        <begin position="373"/>
        <end position="393"/>
    </location>
</feature>
<reference evidence="15" key="1">
    <citation type="submission" date="2023-06" db="EMBL/GenBank/DDBJ databases">
        <title>Draft Genome Sequences of Representative Paenibacillus Polymyxa, Bacillus cereus, Fictibacillus sp., and Brevibacillus agri Strains Isolated from Amazonian Dark Earth.</title>
        <authorList>
            <person name="Pellegrinetti T.A."/>
            <person name="Cunha I.C.M."/>
            <person name="Chaves M.G."/>
            <person name="Freitas A.S."/>
            <person name="Silva A.V.R."/>
            <person name="Tsai S.M."/>
            <person name="Mendes L.W."/>
        </authorList>
    </citation>
    <scope>NUCLEOTIDE SEQUENCE</scope>
    <source>
        <strain evidence="15">CENA-BCM004</strain>
    </source>
</reference>
<name>A0ABT8EAZ5_9BACL</name>
<proteinExistence type="inferred from homology"/>
<keyword evidence="4" id="KW-1003">Cell membrane</keyword>
<evidence type="ECO:0000256" key="6">
    <source>
        <dbReference type="ARBA" id="ARBA00022683"/>
    </source>
</evidence>
<accession>A0ABT8EAZ5</accession>
<keyword evidence="16" id="KW-1185">Reference proteome</keyword>
<comment type="function">
    <text evidence="10">The phosphoenolpyruvate-dependent sugar phosphotransferase system (sugar PTS), a major carbohydrate active transport system, catalyzes the phosphorylation of incoming sugar substrates concomitantly with their translocation across the cell membrane. The enzyme II UlaABC PTS system is involved in ascorbate transport.</text>
</comment>
<sequence length="456" mass="47656">MGERFLKLMMDILSQPAVLVALISLIGLLLQKKPASEVVKGTTKSFLGFLVIAAGANILVGALDPFGKMFQEAFHVNGVVPNNEAIVAMALTKYGSATALIMFFGMIANILVARFTKLKYIFLTGHHTLYMACMIAIILVVSGLKGIGLIVVGSIALGLTMAVFPAMTQPFMRKIVGNDNVGFGHFSSLGYILSGLVGKAVGKGSRSTEKINFPKGLAFLRDSSVTIALTMTVLYLVIALFAGPSYVEKELSNGTHYLVFAVIQAVTFAAGVFVILSGVRLVLAEIVPAFKGISTKLVPNSKPALDCPIVFPYAPNAVLIGFFCSFLGGIVGMAILGWAGAVIILPGVVPHFFTGATAGVFGNATGGIRGATIGSFANGLLITFLPVFLLPVLGDLGFANTTFSDSDFGGAGIILGNVADSFGATGVTVFVAAMLVIAVLFGLRKKPQQEKEEISA</sequence>
<feature type="transmembrane region" description="Helical" evidence="14">
    <location>
        <begin position="304"/>
        <end position="329"/>
    </location>
</feature>
<dbReference type="NCBIfam" id="NF006922">
    <property type="entry name" value="PRK09410.1-5"/>
    <property type="match status" value="1"/>
</dbReference>
<evidence type="ECO:0000256" key="3">
    <source>
        <dbReference type="ARBA" id="ARBA00022448"/>
    </source>
</evidence>
<dbReference type="PANTHER" id="PTHR33843:SF4">
    <property type="entry name" value="ASCORBATE-SPECIFIC PTS SYSTEM EIIC COMPONENT"/>
    <property type="match status" value="1"/>
</dbReference>
<feature type="transmembrane region" description="Helical" evidence="14">
    <location>
        <begin position="120"/>
        <end position="141"/>
    </location>
</feature>
<evidence type="ECO:0000256" key="5">
    <source>
        <dbReference type="ARBA" id="ARBA00022597"/>
    </source>
</evidence>
<comment type="subunit">
    <text evidence="2">Homodimer.</text>
</comment>
<comment type="subcellular location">
    <subcellularLocation>
        <location evidence="1">Cell membrane</location>
        <topology evidence="1">Multi-pass membrane protein</topology>
    </subcellularLocation>
</comment>
<keyword evidence="9 14" id="KW-0472">Membrane</keyword>
<evidence type="ECO:0000256" key="2">
    <source>
        <dbReference type="ARBA" id="ARBA00011738"/>
    </source>
</evidence>
<evidence type="ECO:0000256" key="10">
    <source>
        <dbReference type="ARBA" id="ARBA00037387"/>
    </source>
</evidence>
<gene>
    <name evidence="15" type="ORF">QYF49_19025</name>
</gene>
<feature type="transmembrane region" description="Helical" evidence="14">
    <location>
        <begin position="12"/>
        <end position="30"/>
    </location>
</feature>
<evidence type="ECO:0000313" key="16">
    <source>
        <dbReference type="Proteomes" id="UP001168694"/>
    </source>
</evidence>
<dbReference type="Proteomes" id="UP001168694">
    <property type="component" value="Unassembled WGS sequence"/>
</dbReference>
<feature type="transmembrane region" description="Helical" evidence="14">
    <location>
        <begin position="258"/>
        <end position="283"/>
    </location>
</feature>